<dbReference type="EMBL" id="BTGU01004907">
    <property type="protein sequence ID" value="GMN33699.1"/>
    <property type="molecule type" value="Genomic_DNA"/>
</dbReference>
<reference evidence="1" key="1">
    <citation type="submission" date="2023-07" db="EMBL/GenBank/DDBJ databases">
        <title>draft genome sequence of fig (Ficus carica).</title>
        <authorList>
            <person name="Takahashi T."/>
            <person name="Nishimura K."/>
        </authorList>
    </citation>
    <scope>NUCLEOTIDE SEQUENCE</scope>
</reference>
<protein>
    <submittedName>
        <fullName evidence="1">Uncharacterized protein</fullName>
    </submittedName>
</protein>
<accession>A0AA88DCN4</accession>
<evidence type="ECO:0000313" key="2">
    <source>
        <dbReference type="Proteomes" id="UP001187192"/>
    </source>
</evidence>
<dbReference type="Proteomes" id="UP001187192">
    <property type="component" value="Unassembled WGS sequence"/>
</dbReference>
<name>A0AA88DCN4_FICCA</name>
<keyword evidence="2" id="KW-1185">Reference proteome</keyword>
<dbReference type="AlphaFoldDB" id="A0AA88DCN4"/>
<evidence type="ECO:0000313" key="1">
    <source>
        <dbReference type="EMBL" id="GMN33699.1"/>
    </source>
</evidence>
<comment type="caution">
    <text evidence="1">The sequence shown here is derived from an EMBL/GenBank/DDBJ whole genome shotgun (WGS) entry which is preliminary data.</text>
</comment>
<gene>
    <name evidence="1" type="ORF">TIFTF001_046729</name>
</gene>
<sequence length="62" mass="7092">MRNKPGGHEDRWRAAVRIVEEVDHVAGWRWLELVDARGVAMTRHTGSSMSMDSLMLVSSRTR</sequence>
<proteinExistence type="predicted"/>
<organism evidence="1 2">
    <name type="scientific">Ficus carica</name>
    <name type="common">Common fig</name>
    <dbReference type="NCBI Taxonomy" id="3494"/>
    <lineage>
        <taxon>Eukaryota</taxon>
        <taxon>Viridiplantae</taxon>
        <taxon>Streptophyta</taxon>
        <taxon>Embryophyta</taxon>
        <taxon>Tracheophyta</taxon>
        <taxon>Spermatophyta</taxon>
        <taxon>Magnoliopsida</taxon>
        <taxon>eudicotyledons</taxon>
        <taxon>Gunneridae</taxon>
        <taxon>Pentapetalae</taxon>
        <taxon>rosids</taxon>
        <taxon>fabids</taxon>
        <taxon>Rosales</taxon>
        <taxon>Moraceae</taxon>
        <taxon>Ficeae</taxon>
        <taxon>Ficus</taxon>
    </lineage>
</organism>